<name>A0A8K0QUK0_9PLEO</name>
<evidence type="ECO:0000313" key="1">
    <source>
        <dbReference type="EMBL" id="KAH7070061.1"/>
    </source>
</evidence>
<dbReference type="PANTHER" id="PTHR37563:SF2">
    <property type="entry name" value="PHYTANOYL-COA DIOXYGENASE FAMILY PROTEIN (AFU_ORTHOLOGUE AFUA_2G03330)"/>
    <property type="match status" value="1"/>
</dbReference>
<reference evidence="1" key="1">
    <citation type="journal article" date="2021" name="Nat. Commun.">
        <title>Genetic determinants of endophytism in the Arabidopsis root mycobiome.</title>
        <authorList>
            <person name="Mesny F."/>
            <person name="Miyauchi S."/>
            <person name="Thiergart T."/>
            <person name="Pickel B."/>
            <person name="Atanasova L."/>
            <person name="Karlsson M."/>
            <person name="Huettel B."/>
            <person name="Barry K.W."/>
            <person name="Haridas S."/>
            <person name="Chen C."/>
            <person name="Bauer D."/>
            <person name="Andreopoulos W."/>
            <person name="Pangilinan J."/>
            <person name="LaButti K."/>
            <person name="Riley R."/>
            <person name="Lipzen A."/>
            <person name="Clum A."/>
            <person name="Drula E."/>
            <person name="Henrissat B."/>
            <person name="Kohler A."/>
            <person name="Grigoriev I.V."/>
            <person name="Martin F.M."/>
            <person name="Hacquard S."/>
        </authorList>
    </citation>
    <scope>NUCLEOTIDE SEQUENCE</scope>
    <source>
        <strain evidence="1">MPI-SDFR-AT-0120</strain>
    </source>
</reference>
<keyword evidence="2" id="KW-1185">Reference proteome</keyword>
<gene>
    <name evidence="1" type="ORF">FB567DRAFT_613260</name>
</gene>
<dbReference type="InterPro" id="IPR008775">
    <property type="entry name" value="Phytyl_CoA_dOase-like"/>
</dbReference>
<dbReference type="EMBL" id="JAGMVJ010000028">
    <property type="protein sequence ID" value="KAH7070061.1"/>
    <property type="molecule type" value="Genomic_DNA"/>
</dbReference>
<dbReference type="AlphaFoldDB" id="A0A8K0QUK0"/>
<dbReference type="Proteomes" id="UP000813461">
    <property type="component" value="Unassembled WGS sequence"/>
</dbReference>
<dbReference type="OrthoDB" id="407832at2759"/>
<dbReference type="InterPro" id="IPR051961">
    <property type="entry name" value="Fungal_Metabolite_Diox"/>
</dbReference>
<evidence type="ECO:0000313" key="2">
    <source>
        <dbReference type="Proteomes" id="UP000813461"/>
    </source>
</evidence>
<dbReference type="SUPFAM" id="SSF51197">
    <property type="entry name" value="Clavaminate synthase-like"/>
    <property type="match status" value="1"/>
</dbReference>
<organism evidence="1 2">
    <name type="scientific">Paraphoma chrysanthemicola</name>
    <dbReference type="NCBI Taxonomy" id="798071"/>
    <lineage>
        <taxon>Eukaryota</taxon>
        <taxon>Fungi</taxon>
        <taxon>Dikarya</taxon>
        <taxon>Ascomycota</taxon>
        <taxon>Pezizomycotina</taxon>
        <taxon>Dothideomycetes</taxon>
        <taxon>Pleosporomycetidae</taxon>
        <taxon>Pleosporales</taxon>
        <taxon>Pleosporineae</taxon>
        <taxon>Phaeosphaeriaceae</taxon>
        <taxon>Paraphoma</taxon>
    </lineage>
</organism>
<proteinExistence type="predicted"/>
<accession>A0A8K0QUK0</accession>
<dbReference type="Pfam" id="PF05721">
    <property type="entry name" value="PhyH"/>
    <property type="match status" value="1"/>
</dbReference>
<sequence>MARCGNILALGLTQFHKNGIAIIENVVAHSSLDHIRRRMLKDLPRNLASPEVHYNHGKTHRNVSQTPPLLADYLHEDIWANRVAVTLMEHIIGPKPQLSFATSNIAVPGGQGRQAVHSDYYCDHHNFPVVLEVCVFLDTVDRNNGSTEIWPGTHHGYTKEHHTFADMGWIRKSVFEKRAQICPPIQPVIPKGSLCVRDLRMWHAGMPNYTTVPRIMLGFIFSPKWFGSRMRLKLPGAARTIAESWKQVEVLCEAESAKDDMDYLNFAQEMNLTQKERDWEGKYVPKHGCISAGPDDYWEPA</sequence>
<protein>
    <recommendedName>
        <fullName evidence="3">Phytanoyl-CoA dioxygenase family protein</fullName>
    </recommendedName>
</protein>
<comment type="caution">
    <text evidence="1">The sequence shown here is derived from an EMBL/GenBank/DDBJ whole genome shotgun (WGS) entry which is preliminary data.</text>
</comment>
<evidence type="ECO:0008006" key="3">
    <source>
        <dbReference type="Google" id="ProtNLM"/>
    </source>
</evidence>
<dbReference type="PANTHER" id="PTHR37563">
    <property type="entry name" value="PHYTANOYL-COA DIOXYGENASE FAMILY PROTEIN (AFU_ORTHOLOGUE AFUA_2G03330)"/>
    <property type="match status" value="1"/>
</dbReference>
<dbReference type="Gene3D" id="2.60.120.620">
    <property type="entry name" value="q2cbj1_9rhob like domain"/>
    <property type="match status" value="1"/>
</dbReference>